<keyword evidence="4 7" id="KW-1133">Transmembrane helix</keyword>
<keyword evidence="3 7" id="KW-0812">Transmembrane</keyword>
<keyword evidence="2" id="KW-1003">Cell membrane</keyword>
<dbReference type="RefSeq" id="WP_020818473.1">
    <property type="nucleotide sequence ID" value="NZ_FUYP01000021.1"/>
</dbReference>
<evidence type="ECO:0000256" key="2">
    <source>
        <dbReference type="ARBA" id="ARBA00022475"/>
    </source>
</evidence>
<comment type="subcellular location">
    <subcellularLocation>
        <location evidence="1">Cell membrane</location>
        <topology evidence="1">Multi-pass membrane protein</topology>
    </subcellularLocation>
</comment>
<evidence type="ECO:0000259" key="8">
    <source>
        <dbReference type="Pfam" id="PF10412"/>
    </source>
</evidence>
<dbReference type="Gene3D" id="3.40.50.300">
    <property type="entry name" value="P-loop containing nucleotide triphosphate hydrolases"/>
    <property type="match status" value="2"/>
</dbReference>
<keyword evidence="10" id="KW-1185">Reference proteome</keyword>
<dbReference type="InterPro" id="IPR027417">
    <property type="entry name" value="P-loop_NTPase"/>
</dbReference>
<dbReference type="AlphaFoldDB" id="A0A1T5EGA4"/>
<proteinExistence type="predicted"/>
<feature type="transmembrane region" description="Helical" evidence="7">
    <location>
        <begin position="53"/>
        <end position="72"/>
    </location>
</feature>
<evidence type="ECO:0000313" key="9">
    <source>
        <dbReference type="EMBL" id="SKB82889.1"/>
    </source>
</evidence>
<reference evidence="10" key="1">
    <citation type="submission" date="2017-02" db="EMBL/GenBank/DDBJ databases">
        <authorList>
            <person name="Varghese N."/>
            <person name="Submissions S."/>
        </authorList>
    </citation>
    <scope>NUCLEOTIDE SEQUENCE [LARGE SCALE GENOMIC DNA]</scope>
    <source>
        <strain evidence="10">R11H</strain>
    </source>
</reference>
<dbReference type="Pfam" id="PF10412">
    <property type="entry name" value="TrwB_AAD_bind"/>
    <property type="match status" value="1"/>
</dbReference>
<dbReference type="OrthoDB" id="102453at2"/>
<keyword evidence="5 7" id="KW-0472">Membrane</keyword>
<dbReference type="InterPro" id="IPR051539">
    <property type="entry name" value="T4SS-coupling_protein"/>
</dbReference>
<dbReference type="SUPFAM" id="SSF52540">
    <property type="entry name" value="P-loop containing nucleoside triphosphate hydrolases"/>
    <property type="match status" value="1"/>
</dbReference>
<accession>A0A1T5EGA4</accession>
<evidence type="ECO:0000256" key="1">
    <source>
        <dbReference type="ARBA" id="ARBA00004651"/>
    </source>
</evidence>
<evidence type="ECO:0000256" key="3">
    <source>
        <dbReference type="ARBA" id="ARBA00022692"/>
    </source>
</evidence>
<evidence type="ECO:0000256" key="5">
    <source>
        <dbReference type="ARBA" id="ARBA00023136"/>
    </source>
</evidence>
<dbReference type="CDD" id="cd01127">
    <property type="entry name" value="TrwB_TraG_TraD_VirD4"/>
    <property type="match status" value="1"/>
</dbReference>
<dbReference type="InterPro" id="IPR019476">
    <property type="entry name" value="T4SS_TraD_DNA-bd"/>
</dbReference>
<gene>
    <name evidence="9" type="ORF">SAMN06295937_102158</name>
</gene>
<name>A0A1T5EGA4_9SPHN</name>
<feature type="domain" description="Type IV secretion system coupling protein TraD DNA-binding" evidence="8">
    <location>
        <begin position="225"/>
        <end position="610"/>
    </location>
</feature>
<feature type="compositionally biased region" description="Basic and acidic residues" evidence="6">
    <location>
        <begin position="716"/>
        <end position="735"/>
    </location>
</feature>
<evidence type="ECO:0000256" key="7">
    <source>
        <dbReference type="SAM" id="Phobius"/>
    </source>
</evidence>
<dbReference type="Proteomes" id="UP000190044">
    <property type="component" value="Unassembled WGS sequence"/>
</dbReference>
<feature type="region of interest" description="Disordered" evidence="6">
    <location>
        <begin position="683"/>
        <end position="768"/>
    </location>
</feature>
<dbReference type="PANTHER" id="PTHR37937:SF1">
    <property type="entry name" value="CONJUGATIVE TRANSFER: DNA TRANSPORT"/>
    <property type="match status" value="1"/>
</dbReference>
<dbReference type="EMBL" id="FUYP01000021">
    <property type="protein sequence ID" value="SKB82889.1"/>
    <property type="molecule type" value="Genomic_DNA"/>
</dbReference>
<feature type="compositionally biased region" description="Basic and acidic residues" evidence="6">
    <location>
        <begin position="751"/>
        <end position="761"/>
    </location>
</feature>
<sequence length="768" mass="85675">MARKDIRSNGRNIPLIHHSARGNVQRNSGNFTRGSQLLTHEMLMWFSGAKLPFLLWFFVFLIAFCLILAVKLDEHGVQLIGMKLYSALWNWIDLDPNKRVNVTLPSGDVLRTVMPAVPYIPEVIRAWTVAMRGLLGAFLISAFITIPLTIWFIDISHRRGRAILQERHERGAMLVDHDILLNEINEYNREKFETEAVELFPGKSPRDVLALPFAVRKAAGIHHPYKLADIPFPHRLEQSHAMLFGTTGAGKTTQLRDLIVQMRQRQDNAVVFDLTGAYVEAFYDPERDTILNPMDQRCPAWTIFNDCTSYSHFTAAAASLVPSDGGSSEPFWALAARTLFIEMCIKLRERGQTTNLALSDNLMTADLKRVHRYLANTIADPLTAPEAARMAESIRAVFNTNAQVLRFLPDEGEPYSIRRWMTADKRPGAILFITSDYEDLELNRPLLTLWTNLSITSLMSMPRTNSLRTWFVFDELAALHRLPAIEKGLQTARNFGGAMLLGLHSFPKLVEVYGEEGARNLASLARTKLILATGEYKTAEECSLYIGNREVRQMDEAYSYGYNNTRDASTLTPRKQVEPLVLPDDITNLPALHGYVKYPDGFPAGRIKLEWKRYPVVAEGFMPRANVQPVRSRRGEGAFEEDGAGEAGGRDGSLLVIDEILESPNLARDLAAGILSAEAEEEGNAAARAAQGTDDRGDQGSVKGESAEKAPAAPARSDEQAVAARDRDDRSDGHRQGQGTPQVEDQTLAELRQDFSAGRDDNDLDMGI</sequence>
<dbReference type="PANTHER" id="PTHR37937">
    <property type="entry name" value="CONJUGATIVE TRANSFER: DNA TRANSPORT"/>
    <property type="match status" value="1"/>
</dbReference>
<feature type="transmembrane region" description="Helical" evidence="7">
    <location>
        <begin position="134"/>
        <end position="153"/>
    </location>
</feature>
<evidence type="ECO:0000256" key="4">
    <source>
        <dbReference type="ARBA" id="ARBA00022989"/>
    </source>
</evidence>
<evidence type="ECO:0000256" key="6">
    <source>
        <dbReference type="SAM" id="MobiDB-lite"/>
    </source>
</evidence>
<protein>
    <submittedName>
        <fullName evidence="9">Type IV conjugative transfer system coupling protein TraD</fullName>
    </submittedName>
</protein>
<evidence type="ECO:0000313" key="10">
    <source>
        <dbReference type="Proteomes" id="UP000190044"/>
    </source>
</evidence>
<feature type="region of interest" description="Disordered" evidence="6">
    <location>
        <begin position="631"/>
        <end position="650"/>
    </location>
</feature>
<dbReference type="GO" id="GO:0005886">
    <property type="term" value="C:plasma membrane"/>
    <property type="evidence" value="ECO:0007669"/>
    <property type="project" value="UniProtKB-SubCell"/>
</dbReference>
<organism evidence="9 10">
    <name type="scientific">Sphingopyxis flava</name>
    <dbReference type="NCBI Taxonomy" id="1507287"/>
    <lineage>
        <taxon>Bacteria</taxon>
        <taxon>Pseudomonadati</taxon>
        <taxon>Pseudomonadota</taxon>
        <taxon>Alphaproteobacteria</taxon>
        <taxon>Sphingomonadales</taxon>
        <taxon>Sphingomonadaceae</taxon>
        <taxon>Sphingopyxis</taxon>
    </lineage>
</organism>